<dbReference type="PANTHER" id="PTHR32196">
    <property type="entry name" value="ABC TRANSPORTER PERMEASE PROTEIN YPHD-RELATED-RELATED"/>
    <property type="match status" value="1"/>
</dbReference>
<dbReference type="Proteomes" id="UP000094291">
    <property type="component" value="Unassembled WGS sequence"/>
</dbReference>
<keyword evidence="4" id="KW-0813">Transport</keyword>
<keyword evidence="9 12" id="KW-0472">Membrane</keyword>
<dbReference type="AlphaFoldDB" id="A0A1E2VDM1"/>
<protein>
    <recommendedName>
        <fullName evidence="11">Autoinducer 2 import system permease protein LsrD</fullName>
    </recommendedName>
</protein>
<feature type="transmembrane region" description="Helical" evidence="12">
    <location>
        <begin position="272"/>
        <end position="291"/>
    </location>
</feature>
<feature type="transmembrane region" description="Helical" evidence="12">
    <location>
        <begin position="247"/>
        <end position="265"/>
    </location>
</feature>
<keyword evidence="14" id="KW-1185">Reference proteome</keyword>
<evidence type="ECO:0000256" key="4">
    <source>
        <dbReference type="ARBA" id="ARBA00022448"/>
    </source>
</evidence>
<evidence type="ECO:0000256" key="3">
    <source>
        <dbReference type="ARBA" id="ARBA00011262"/>
    </source>
</evidence>
<comment type="subcellular location">
    <subcellularLocation>
        <location evidence="1">Cell inner membrane</location>
        <topology evidence="1">Multi-pass membrane protein</topology>
    </subcellularLocation>
</comment>
<gene>
    <name evidence="13" type="ORF">BFW38_00345</name>
</gene>
<comment type="function">
    <text evidence="10">Part of the ABC transporter complex LsrABCD involved in autoinducer 2 (AI-2) import. Probably responsible for the translocation of the substrate across the membrane.</text>
</comment>
<organism evidence="13 14">
    <name type="scientific">Terasakiispira papahanaumokuakeensis</name>
    <dbReference type="NCBI Taxonomy" id="197479"/>
    <lineage>
        <taxon>Bacteria</taxon>
        <taxon>Pseudomonadati</taxon>
        <taxon>Pseudomonadota</taxon>
        <taxon>Gammaproteobacteria</taxon>
        <taxon>Oceanospirillales</taxon>
        <taxon>Terasakiispira</taxon>
    </lineage>
</organism>
<proteinExistence type="inferred from homology"/>
<comment type="subunit">
    <text evidence="3">The complex is composed of two ATP-binding proteins (LsrA), two transmembrane proteins (LsrC and LsrD) and a solute-binding protein (LsrB).</text>
</comment>
<accession>A0A1E2VDM1</accession>
<comment type="similarity">
    <text evidence="2">Belongs to the binding-protein-dependent transport system permease family. AraH/RbsC subfamily.</text>
</comment>
<dbReference type="STRING" id="197479.BFW38_00345"/>
<evidence type="ECO:0000256" key="6">
    <source>
        <dbReference type="ARBA" id="ARBA00022519"/>
    </source>
</evidence>
<dbReference type="PANTHER" id="PTHR32196:SF71">
    <property type="entry name" value="AUTOINDUCER 2 IMPORT SYSTEM PERMEASE PROTEIN LSRD"/>
    <property type="match status" value="1"/>
</dbReference>
<keyword evidence="7 12" id="KW-0812">Transmembrane</keyword>
<dbReference type="GO" id="GO:0022857">
    <property type="term" value="F:transmembrane transporter activity"/>
    <property type="evidence" value="ECO:0007669"/>
    <property type="project" value="InterPro"/>
</dbReference>
<feature type="transmembrane region" description="Helical" evidence="12">
    <location>
        <begin position="95"/>
        <end position="118"/>
    </location>
</feature>
<evidence type="ECO:0000313" key="13">
    <source>
        <dbReference type="EMBL" id="ODC05077.1"/>
    </source>
</evidence>
<keyword evidence="8 12" id="KW-1133">Transmembrane helix</keyword>
<evidence type="ECO:0000256" key="9">
    <source>
        <dbReference type="ARBA" id="ARBA00023136"/>
    </source>
</evidence>
<dbReference type="OrthoDB" id="5422926at2"/>
<evidence type="ECO:0000256" key="11">
    <source>
        <dbReference type="ARBA" id="ARBA00039381"/>
    </source>
</evidence>
<keyword evidence="5" id="KW-1003">Cell membrane</keyword>
<evidence type="ECO:0000256" key="10">
    <source>
        <dbReference type="ARBA" id="ARBA00025439"/>
    </source>
</evidence>
<evidence type="ECO:0000256" key="8">
    <source>
        <dbReference type="ARBA" id="ARBA00022989"/>
    </source>
</evidence>
<comment type="caution">
    <text evidence="13">The sequence shown here is derived from an EMBL/GenBank/DDBJ whole genome shotgun (WGS) entry which is preliminary data.</text>
</comment>
<keyword evidence="6" id="KW-0997">Cell inner membrane</keyword>
<evidence type="ECO:0000256" key="1">
    <source>
        <dbReference type="ARBA" id="ARBA00004429"/>
    </source>
</evidence>
<dbReference type="CDD" id="cd06579">
    <property type="entry name" value="TM_PBP1_transp_AraH_like"/>
    <property type="match status" value="1"/>
</dbReference>
<evidence type="ECO:0000256" key="7">
    <source>
        <dbReference type="ARBA" id="ARBA00022692"/>
    </source>
</evidence>
<feature type="transmembrane region" description="Helical" evidence="12">
    <location>
        <begin position="44"/>
        <end position="63"/>
    </location>
</feature>
<evidence type="ECO:0000256" key="12">
    <source>
        <dbReference type="SAM" id="Phobius"/>
    </source>
</evidence>
<evidence type="ECO:0000313" key="14">
    <source>
        <dbReference type="Proteomes" id="UP000094291"/>
    </source>
</evidence>
<dbReference type="Pfam" id="PF02653">
    <property type="entry name" value="BPD_transp_2"/>
    <property type="match status" value="1"/>
</dbReference>
<feature type="transmembrane region" description="Helical" evidence="12">
    <location>
        <begin position="164"/>
        <end position="184"/>
    </location>
</feature>
<evidence type="ECO:0000256" key="5">
    <source>
        <dbReference type="ARBA" id="ARBA00022475"/>
    </source>
</evidence>
<feature type="transmembrane region" description="Helical" evidence="12">
    <location>
        <begin position="12"/>
        <end position="32"/>
    </location>
</feature>
<dbReference type="EMBL" id="MDTQ01000001">
    <property type="protein sequence ID" value="ODC05077.1"/>
    <property type="molecule type" value="Genomic_DNA"/>
</dbReference>
<reference evidence="13 14" key="1">
    <citation type="submission" date="2016-08" db="EMBL/GenBank/DDBJ databases">
        <authorList>
            <person name="Seilhamer J.J."/>
        </authorList>
    </citation>
    <scope>NUCLEOTIDE SEQUENCE [LARGE SCALE GENOMIC DNA]</scope>
    <source>
        <strain evidence="13 14">PH27A</strain>
    </source>
</reference>
<evidence type="ECO:0000256" key="2">
    <source>
        <dbReference type="ARBA" id="ARBA00007942"/>
    </source>
</evidence>
<feature type="transmembrane region" description="Helical" evidence="12">
    <location>
        <begin position="297"/>
        <end position="316"/>
    </location>
</feature>
<name>A0A1E2VDM1_9GAMM</name>
<dbReference type="GO" id="GO:0005886">
    <property type="term" value="C:plasma membrane"/>
    <property type="evidence" value="ECO:0007669"/>
    <property type="project" value="UniProtKB-SubCell"/>
</dbReference>
<dbReference type="InterPro" id="IPR001851">
    <property type="entry name" value="ABC_transp_permease"/>
</dbReference>
<sequence length="322" mass="33103">MQATLNRQAWAARPWIWSYVAAVLVLIATWSFTGGAGAGELLSGALSFSAFFAVAGLGQMLVITTGPGNIDLSIPANIALSGALAMKVMNQQDSLIGLGVLAVVGCGLSIGLFNYVLIRLLRIPPIIATLSSSFLVLSVAIVYGRSVRIQPPEGVYQFATGKVLGVPWVALLVMLLALMMAILLKRTRLGWGALAIGQNPRAAALAGIPVERIRCCVYMVSGLMASLCGLLLAGFSGGASLSMGEEYLLASIAVVVIGGTSVGGGCSNVPGVWGASIFLYLLVSMLNTFGLGAGVRMILTGCIIIAVITAVSGSAVSQAKAR</sequence>
<feature type="transmembrane region" description="Helical" evidence="12">
    <location>
        <begin position="125"/>
        <end position="144"/>
    </location>
</feature>
<feature type="transmembrane region" description="Helical" evidence="12">
    <location>
        <begin position="215"/>
        <end position="235"/>
    </location>
</feature>